<name>A0ABQ9Y5J4_9EUKA</name>
<feature type="chain" id="PRO_5045632614" evidence="1">
    <location>
        <begin position="17"/>
        <end position="404"/>
    </location>
</feature>
<reference evidence="2 3" key="1">
    <citation type="journal article" date="2022" name="bioRxiv">
        <title>Genomics of Preaxostyla Flagellates Illuminates Evolutionary Transitions and the Path Towards Mitochondrial Loss.</title>
        <authorList>
            <person name="Novak L.V.F."/>
            <person name="Treitli S.C."/>
            <person name="Pyrih J."/>
            <person name="Halakuc P."/>
            <person name="Pipaliya S.V."/>
            <person name="Vacek V."/>
            <person name="Brzon O."/>
            <person name="Soukal P."/>
            <person name="Eme L."/>
            <person name="Dacks J.B."/>
            <person name="Karnkowska A."/>
            <person name="Elias M."/>
            <person name="Hampl V."/>
        </authorList>
    </citation>
    <scope>NUCLEOTIDE SEQUENCE [LARGE SCALE GENOMIC DNA]</scope>
    <source>
        <strain evidence="2">NAU3</strain>
        <tissue evidence="2">Gut</tissue>
    </source>
</reference>
<gene>
    <name evidence="2" type="ORF">BLNAU_6029</name>
</gene>
<accession>A0ABQ9Y5J4</accession>
<feature type="signal peptide" evidence="1">
    <location>
        <begin position="1"/>
        <end position="16"/>
    </location>
</feature>
<evidence type="ECO:0000313" key="3">
    <source>
        <dbReference type="Proteomes" id="UP001281761"/>
    </source>
</evidence>
<sequence length="404" mass="43999">MILPVLFIVHLLYVEATFTERMILPLSLRTVFSHSIEAHNKTGNEQAFVPQIGLNRGTYHSNAYILDSVSLSMSGSGTTICHTSSLSNAETANELTQDNHPKRNEISTPFIFVFSNSTISIFRISLDCGWPDTSVGRISSSRLTIKRCPIISNPESSPFVITDGYDDFGSSIFFVDCSHKSIETSSLLPLVSLTPSPITHPRHTENKQEVSPTLISSSGLSLSDGHLSFGSGPLVAFSSSTEEVPTFPNALETMLIGSRLVNMTSGKQKGALEGWSGCQKILGSSVSRSTNHLCGTTCIDMNLGGSLLCSNTSFSHCHTPLEPEYVSGRTYTLQHRTGTRRLEIFALKTDSVTFRRCTFFSMTSSSHGAAISFMNSPSHLIVTESSFSNCSAEQSYGCIYRLLI</sequence>
<keyword evidence="1" id="KW-0732">Signal</keyword>
<evidence type="ECO:0000256" key="1">
    <source>
        <dbReference type="SAM" id="SignalP"/>
    </source>
</evidence>
<protein>
    <submittedName>
        <fullName evidence="2">Uncharacterized protein</fullName>
    </submittedName>
</protein>
<proteinExistence type="predicted"/>
<evidence type="ECO:0000313" key="2">
    <source>
        <dbReference type="EMBL" id="KAK2959013.1"/>
    </source>
</evidence>
<dbReference type="EMBL" id="JARBJD010000033">
    <property type="protein sequence ID" value="KAK2959013.1"/>
    <property type="molecule type" value="Genomic_DNA"/>
</dbReference>
<dbReference type="Proteomes" id="UP001281761">
    <property type="component" value="Unassembled WGS sequence"/>
</dbReference>
<comment type="caution">
    <text evidence="2">The sequence shown here is derived from an EMBL/GenBank/DDBJ whole genome shotgun (WGS) entry which is preliminary data.</text>
</comment>
<keyword evidence="3" id="KW-1185">Reference proteome</keyword>
<organism evidence="2 3">
    <name type="scientific">Blattamonas nauphoetae</name>
    <dbReference type="NCBI Taxonomy" id="2049346"/>
    <lineage>
        <taxon>Eukaryota</taxon>
        <taxon>Metamonada</taxon>
        <taxon>Preaxostyla</taxon>
        <taxon>Oxymonadida</taxon>
        <taxon>Blattamonas</taxon>
    </lineage>
</organism>